<dbReference type="Pfam" id="PF09357">
    <property type="entry name" value="RteC"/>
    <property type="match status" value="1"/>
</dbReference>
<name>A0ABS8TXJ6_9SPHI</name>
<gene>
    <name evidence="1" type="ORF">LT679_00535</name>
</gene>
<protein>
    <submittedName>
        <fullName evidence="1">RteC domain-containing protein</fullName>
    </submittedName>
</protein>
<accession>A0ABS8TXJ6</accession>
<organism evidence="1 2">
    <name type="scientific">Mucilaginibacter roseus</name>
    <dbReference type="NCBI Taxonomy" id="1528868"/>
    <lineage>
        <taxon>Bacteria</taxon>
        <taxon>Pseudomonadati</taxon>
        <taxon>Bacteroidota</taxon>
        <taxon>Sphingobacteriia</taxon>
        <taxon>Sphingobacteriales</taxon>
        <taxon>Sphingobacteriaceae</taxon>
        <taxon>Mucilaginibacter</taxon>
    </lineage>
</organism>
<keyword evidence="2" id="KW-1185">Reference proteome</keyword>
<comment type="caution">
    <text evidence="1">The sequence shown here is derived from an EMBL/GenBank/DDBJ whole genome shotgun (WGS) entry which is preliminary data.</text>
</comment>
<dbReference type="Proteomes" id="UP001199919">
    <property type="component" value="Unassembled WGS sequence"/>
</dbReference>
<sequence length="281" mass="33215">MKRTTERLLAAMEHQLAAVTLNGQTPTDQYRSSILICKKAMTKLKSYISSYSFESPAEEIHFFKEVKPLFYSKYIYFINVYNFLMQLPLGGEESLRSYISFQLTDLQRFFDSNKAFYQYYRSGSTKMDEVYFTRGGFDVQMELEDFEEDEQYSTSHDYKLSKIMANEKFQDYLKLEYARIGNEDAYPLNGQEIFPFVHPNWTASQTDAIELIYSLKSSAAVNHGNIDINELVAIFEFIFQMEIHETYHKLLDITRRKKEMFIFLNRLRNSLENFINDKLSL</sequence>
<dbReference type="RefSeq" id="WP_232174947.1">
    <property type="nucleotide sequence ID" value="NZ_JAJPWV010000001.1"/>
</dbReference>
<evidence type="ECO:0000313" key="1">
    <source>
        <dbReference type="EMBL" id="MCD8739072.1"/>
    </source>
</evidence>
<dbReference type="InterPro" id="IPR018534">
    <property type="entry name" value="Tet_reg_excision_RteC"/>
</dbReference>
<evidence type="ECO:0000313" key="2">
    <source>
        <dbReference type="Proteomes" id="UP001199919"/>
    </source>
</evidence>
<reference evidence="1 2" key="1">
    <citation type="submission" date="2021-12" db="EMBL/GenBank/DDBJ databases">
        <title>Mucilaginibacter roseus genome.</title>
        <authorList>
            <person name="Ferreira J.R."/>
            <person name="Newman J.D."/>
        </authorList>
    </citation>
    <scope>NUCLEOTIDE SEQUENCE [LARGE SCALE GENOMIC DNA]</scope>
    <source>
        <strain evidence="1 2">LMG 28454</strain>
    </source>
</reference>
<dbReference type="EMBL" id="JAJPWV010000001">
    <property type="protein sequence ID" value="MCD8739072.1"/>
    <property type="molecule type" value="Genomic_DNA"/>
</dbReference>
<proteinExistence type="predicted"/>